<keyword evidence="4" id="KW-0808">Transferase</keyword>
<dbReference type="PIRSF" id="PIRSF000538">
    <property type="entry name" value="GlpK"/>
    <property type="match status" value="1"/>
</dbReference>
<evidence type="ECO:0000256" key="10">
    <source>
        <dbReference type="ARBA" id="ARBA00052101"/>
    </source>
</evidence>
<evidence type="ECO:0000256" key="2">
    <source>
        <dbReference type="ARBA" id="ARBA00009156"/>
    </source>
</evidence>
<evidence type="ECO:0000256" key="8">
    <source>
        <dbReference type="ARBA" id="ARBA00022840"/>
    </source>
</evidence>
<dbReference type="EC" id="2.7.1.30" evidence="3"/>
<evidence type="ECO:0000313" key="14">
    <source>
        <dbReference type="EMBL" id="PMP77330.1"/>
    </source>
</evidence>
<feature type="domain" description="Carbohydrate kinase FGGY C-terminal" evidence="13">
    <location>
        <begin position="261"/>
        <end position="447"/>
    </location>
</feature>
<evidence type="ECO:0000256" key="3">
    <source>
        <dbReference type="ARBA" id="ARBA00012099"/>
    </source>
</evidence>
<dbReference type="FunFam" id="3.30.420.40:FF:000007">
    <property type="entry name" value="Glycerol kinase"/>
    <property type="match status" value="1"/>
</dbReference>
<keyword evidence="6 14" id="KW-0418">Kinase</keyword>
<evidence type="ECO:0000313" key="15">
    <source>
        <dbReference type="Proteomes" id="UP000243376"/>
    </source>
</evidence>
<dbReference type="GO" id="GO:0004370">
    <property type="term" value="F:glycerol kinase activity"/>
    <property type="evidence" value="ECO:0007669"/>
    <property type="project" value="UniProtKB-EC"/>
</dbReference>
<gene>
    <name evidence="14" type="primary">glpK</name>
    <name evidence="14" type="ORF">C0184_12055</name>
</gene>
<dbReference type="GO" id="GO:0019563">
    <property type="term" value="P:glycerol catabolic process"/>
    <property type="evidence" value="ECO:0007669"/>
    <property type="project" value="TreeGrafter"/>
</dbReference>
<organism evidence="14 15">
    <name type="scientific">Chloroflexus aggregans</name>
    <dbReference type="NCBI Taxonomy" id="152260"/>
    <lineage>
        <taxon>Bacteria</taxon>
        <taxon>Bacillati</taxon>
        <taxon>Chloroflexota</taxon>
        <taxon>Chloroflexia</taxon>
        <taxon>Chloroflexales</taxon>
        <taxon>Chloroflexineae</taxon>
        <taxon>Chloroflexaceae</taxon>
        <taxon>Chloroflexus</taxon>
    </lineage>
</organism>
<dbReference type="InterPro" id="IPR000577">
    <property type="entry name" value="Carb_kinase_FGGY"/>
</dbReference>
<evidence type="ECO:0000256" key="1">
    <source>
        <dbReference type="ARBA" id="ARBA00005190"/>
    </source>
</evidence>
<comment type="similarity">
    <text evidence="2">Belongs to the FGGY kinase family.</text>
</comment>
<evidence type="ECO:0000256" key="7">
    <source>
        <dbReference type="ARBA" id="ARBA00022798"/>
    </source>
</evidence>
<evidence type="ECO:0000259" key="13">
    <source>
        <dbReference type="Pfam" id="PF02782"/>
    </source>
</evidence>
<dbReference type="AlphaFoldDB" id="A0A2J6X0S5"/>
<evidence type="ECO:0000256" key="9">
    <source>
        <dbReference type="ARBA" id="ARBA00043149"/>
    </source>
</evidence>
<dbReference type="GO" id="GO:0006072">
    <property type="term" value="P:glycerol-3-phosphate metabolic process"/>
    <property type="evidence" value="ECO:0007669"/>
    <property type="project" value="InterPro"/>
</dbReference>
<protein>
    <recommendedName>
        <fullName evidence="3">glycerol kinase</fullName>
        <ecNumber evidence="3">2.7.1.30</ecNumber>
    </recommendedName>
    <alternativeName>
        <fullName evidence="9">ATP:glycerol 3-phosphotransferase</fullName>
    </alternativeName>
</protein>
<evidence type="ECO:0000256" key="5">
    <source>
        <dbReference type="ARBA" id="ARBA00022741"/>
    </source>
</evidence>
<dbReference type="Pfam" id="PF00370">
    <property type="entry name" value="FGGY_N"/>
    <property type="match status" value="1"/>
</dbReference>
<dbReference type="EMBL" id="PNIQ01000805">
    <property type="protein sequence ID" value="PMP77330.1"/>
    <property type="molecule type" value="Genomic_DNA"/>
</dbReference>
<dbReference type="Gene3D" id="3.30.420.40">
    <property type="match status" value="2"/>
</dbReference>
<evidence type="ECO:0000256" key="4">
    <source>
        <dbReference type="ARBA" id="ARBA00022679"/>
    </source>
</evidence>
<dbReference type="GO" id="GO:0005829">
    <property type="term" value="C:cytosol"/>
    <property type="evidence" value="ECO:0007669"/>
    <property type="project" value="TreeGrafter"/>
</dbReference>
<dbReference type="FunFam" id="3.30.420.40:FF:000008">
    <property type="entry name" value="Glycerol kinase"/>
    <property type="match status" value="1"/>
</dbReference>
<dbReference type="SUPFAM" id="SSF53067">
    <property type="entry name" value="Actin-like ATPase domain"/>
    <property type="match status" value="2"/>
</dbReference>
<comment type="caution">
    <text evidence="14">The sequence shown here is derived from an EMBL/GenBank/DDBJ whole genome shotgun (WGS) entry which is preliminary data.</text>
</comment>
<feature type="domain" description="Carbohydrate kinase FGGY N-terminal" evidence="12">
    <location>
        <begin position="4"/>
        <end position="251"/>
    </location>
</feature>
<dbReference type="Proteomes" id="UP000243376">
    <property type="component" value="Unassembled WGS sequence"/>
</dbReference>
<dbReference type="InterPro" id="IPR043129">
    <property type="entry name" value="ATPase_NBD"/>
</dbReference>
<keyword evidence="8" id="KW-0067">ATP-binding</keyword>
<keyword evidence="7" id="KW-0319">Glycerol metabolism</keyword>
<evidence type="ECO:0000256" key="11">
    <source>
        <dbReference type="ARBA" id="ARBA00054633"/>
    </source>
</evidence>
<comment type="pathway">
    <text evidence="1">Polyol metabolism; glycerol degradation via glycerol kinase pathway; sn-glycerol 3-phosphate from glycerol: step 1/1.</text>
</comment>
<reference evidence="14 15" key="1">
    <citation type="submission" date="2018-01" db="EMBL/GenBank/DDBJ databases">
        <title>Metagenomic assembled genomes from two thermal pools in the Uzon Caldera, Kamchatka, Russia.</title>
        <authorList>
            <person name="Wilkins L."/>
            <person name="Ettinger C."/>
        </authorList>
    </citation>
    <scope>NUCLEOTIDE SEQUENCE [LARGE SCALE GENOMIC DNA]</scope>
    <source>
        <strain evidence="14">ZAV-02</strain>
    </source>
</reference>
<accession>A0A2J6X0S5</accession>
<dbReference type="InterPro" id="IPR018483">
    <property type="entry name" value="Carb_kinase_FGGY_CS"/>
</dbReference>
<dbReference type="PANTHER" id="PTHR10196:SF69">
    <property type="entry name" value="GLYCEROL KINASE"/>
    <property type="match status" value="1"/>
</dbReference>
<dbReference type="InterPro" id="IPR005999">
    <property type="entry name" value="Glycerol_kin"/>
</dbReference>
<sequence length="448" mass="48316">MAKYAAAIDQGTTSTRCMIFDHSGNVICYDQKEHEQIYPRPGWVEHSPDEIWERTQSVIRGALSKGGLSASDIVAVGITNQRETTVVWNRKTGRPVYNAIVWQDTRTDQICNELAANGGQDRFRAKVGLPLATYFSGPKIRWILDNVPDAREAAEAGDVVFGNIDTFLTWWLTGGPNGGVHVTDVTNASRTMLMNLETLDWDDEILSVMGIPRQMLPKIVPSSMVYGTAVGELAGVPVAGILGDQQAAMVGQTCFDVGEAKNTYGTGSFMLLNTGTKIVPSKSGLLTTVCYKFGDQPAVYALEGSIAITGALVQWLRDNLGLITTSAEVEALANLVEDNGGIYFVPAFSGLFAPYWRSDARGVIVGLTRYVNKGPLARAVLEATAYQTREVLDAMEQDSGVKLTALKVDGGMVYNNTLMQFQADILGVPVIRPKVAETTSLGAAYAAG</sequence>
<dbReference type="InterPro" id="IPR018484">
    <property type="entry name" value="FGGY_N"/>
</dbReference>
<evidence type="ECO:0000259" key="12">
    <source>
        <dbReference type="Pfam" id="PF00370"/>
    </source>
</evidence>
<proteinExistence type="inferred from homology"/>
<evidence type="ECO:0000256" key="6">
    <source>
        <dbReference type="ARBA" id="ARBA00022777"/>
    </source>
</evidence>
<dbReference type="Pfam" id="PF02782">
    <property type="entry name" value="FGGY_C"/>
    <property type="match status" value="1"/>
</dbReference>
<name>A0A2J6X0S5_9CHLR</name>
<keyword evidence="5" id="KW-0547">Nucleotide-binding</keyword>
<dbReference type="InterPro" id="IPR018485">
    <property type="entry name" value="FGGY_C"/>
</dbReference>
<dbReference type="GO" id="GO:0005524">
    <property type="term" value="F:ATP binding"/>
    <property type="evidence" value="ECO:0007669"/>
    <property type="project" value="UniProtKB-KW"/>
</dbReference>
<dbReference type="NCBIfam" id="NF000756">
    <property type="entry name" value="PRK00047.1"/>
    <property type="match status" value="1"/>
</dbReference>
<comment type="function">
    <text evidence="11">Key enzyme in the regulation of glycerol uptake and metabolism. Catalyzes the phosphorylation of glycerol to yield sn-glycerol 3-phosphate.</text>
</comment>
<dbReference type="PANTHER" id="PTHR10196">
    <property type="entry name" value="SUGAR KINASE"/>
    <property type="match status" value="1"/>
</dbReference>
<dbReference type="PROSITE" id="PS00933">
    <property type="entry name" value="FGGY_KINASES_1"/>
    <property type="match status" value="1"/>
</dbReference>
<comment type="catalytic activity">
    <reaction evidence="10">
        <text>glycerol + ATP = sn-glycerol 3-phosphate + ADP + H(+)</text>
        <dbReference type="Rhea" id="RHEA:21644"/>
        <dbReference type="ChEBI" id="CHEBI:15378"/>
        <dbReference type="ChEBI" id="CHEBI:17754"/>
        <dbReference type="ChEBI" id="CHEBI:30616"/>
        <dbReference type="ChEBI" id="CHEBI:57597"/>
        <dbReference type="ChEBI" id="CHEBI:456216"/>
        <dbReference type="EC" id="2.7.1.30"/>
    </reaction>
</comment>
<dbReference type="NCBIfam" id="TIGR01311">
    <property type="entry name" value="glycerol_kin"/>
    <property type="match status" value="1"/>
</dbReference>
<feature type="non-terminal residue" evidence="14">
    <location>
        <position position="448"/>
    </location>
</feature>
<dbReference type="CDD" id="cd07769">
    <property type="entry name" value="ASKHA_NBD_FGGY_GK"/>
    <property type="match status" value="1"/>
</dbReference>